<evidence type="ECO:0000256" key="1">
    <source>
        <dbReference type="SAM" id="Phobius"/>
    </source>
</evidence>
<evidence type="ECO:0000313" key="2">
    <source>
        <dbReference type="EMBL" id="GFY57661.1"/>
    </source>
</evidence>
<organism evidence="2 3">
    <name type="scientific">Trichonephila inaurata madagascariensis</name>
    <dbReference type="NCBI Taxonomy" id="2747483"/>
    <lineage>
        <taxon>Eukaryota</taxon>
        <taxon>Metazoa</taxon>
        <taxon>Ecdysozoa</taxon>
        <taxon>Arthropoda</taxon>
        <taxon>Chelicerata</taxon>
        <taxon>Arachnida</taxon>
        <taxon>Araneae</taxon>
        <taxon>Araneomorphae</taxon>
        <taxon>Entelegynae</taxon>
        <taxon>Araneoidea</taxon>
        <taxon>Nephilidae</taxon>
        <taxon>Trichonephila</taxon>
        <taxon>Trichonephila inaurata</taxon>
    </lineage>
</organism>
<protein>
    <recommendedName>
        <fullName evidence="4">Gustatory receptor</fullName>
    </recommendedName>
</protein>
<sequence>MNNQMNSLEKSFLPILFLFNLTGLEYLPSHGVFKQNRFCSFISEFLKYLFRFLQCLGIIAQIFSVILLEEKKVPVSVFILVTLQIAVNIQTCRSREQIRVILMKLWKCSQMLHCYQNGQKLRASISAFIVFLILLNIIYISTYFYSNEYAVYRSLIQNSHAFYNLPKLKQYTIHIPEVCIIANPTAAALVFSSLAGYYGFVCLYVKDLFNRIENGIIHLGKDFSHLPLIQSYIELAGLMKSMDDYLSFSAFIIVLSSLAGLFYINFGILIFSIDGCVHPLTGETYFFSLVCMVILSASAANRAFLTAKEALLSLPAKIPQHYDELKIIVCRECMKDVSLTLWKVYKIEPSLLLSAMGLLITYGMLLATLGGTISQQRDSLLVD</sequence>
<feature type="transmembrane region" description="Helical" evidence="1">
    <location>
        <begin position="12"/>
        <end position="28"/>
    </location>
</feature>
<accession>A0A8X7C566</accession>
<feature type="transmembrane region" description="Helical" evidence="1">
    <location>
        <begin position="248"/>
        <end position="273"/>
    </location>
</feature>
<comment type="caution">
    <text evidence="2">The sequence shown here is derived from an EMBL/GenBank/DDBJ whole genome shotgun (WGS) entry which is preliminary data.</text>
</comment>
<keyword evidence="1" id="KW-1133">Transmembrane helix</keyword>
<feature type="transmembrane region" description="Helical" evidence="1">
    <location>
        <begin position="285"/>
        <end position="305"/>
    </location>
</feature>
<evidence type="ECO:0000313" key="3">
    <source>
        <dbReference type="Proteomes" id="UP000886998"/>
    </source>
</evidence>
<gene>
    <name evidence="2" type="primary">AVEN_262389_1</name>
    <name evidence="2" type="ORF">TNIN_310871</name>
</gene>
<keyword evidence="1" id="KW-0472">Membrane</keyword>
<reference evidence="2" key="1">
    <citation type="submission" date="2020-08" db="EMBL/GenBank/DDBJ databases">
        <title>Multicomponent nature underlies the extraordinary mechanical properties of spider dragline silk.</title>
        <authorList>
            <person name="Kono N."/>
            <person name="Nakamura H."/>
            <person name="Mori M."/>
            <person name="Yoshida Y."/>
            <person name="Ohtoshi R."/>
            <person name="Malay A.D."/>
            <person name="Moran D.A.P."/>
            <person name="Tomita M."/>
            <person name="Numata K."/>
            <person name="Arakawa K."/>
        </authorList>
    </citation>
    <scope>NUCLEOTIDE SEQUENCE</scope>
</reference>
<dbReference type="Proteomes" id="UP000886998">
    <property type="component" value="Unassembled WGS sequence"/>
</dbReference>
<feature type="transmembrane region" description="Helical" evidence="1">
    <location>
        <begin position="125"/>
        <end position="145"/>
    </location>
</feature>
<dbReference type="OrthoDB" id="6425874at2759"/>
<dbReference type="EMBL" id="BMAV01011650">
    <property type="protein sequence ID" value="GFY57661.1"/>
    <property type="molecule type" value="Genomic_DNA"/>
</dbReference>
<proteinExistence type="predicted"/>
<feature type="transmembrane region" description="Helical" evidence="1">
    <location>
        <begin position="351"/>
        <end position="373"/>
    </location>
</feature>
<feature type="transmembrane region" description="Helical" evidence="1">
    <location>
        <begin position="186"/>
        <end position="205"/>
    </location>
</feature>
<evidence type="ECO:0008006" key="4">
    <source>
        <dbReference type="Google" id="ProtNLM"/>
    </source>
</evidence>
<feature type="transmembrane region" description="Helical" evidence="1">
    <location>
        <begin position="48"/>
        <end position="67"/>
    </location>
</feature>
<keyword evidence="1" id="KW-0812">Transmembrane</keyword>
<dbReference type="AlphaFoldDB" id="A0A8X7C566"/>
<keyword evidence="3" id="KW-1185">Reference proteome</keyword>
<name>A0A8X7C566_9ARAC</name>